<dbReference type="AlphaFoldDB" id="A0A813HNC5"/>
<dbReference type="EMBL" id="CAJNNV010032196">
    <property type="protein sequence ID" value="CAE8639253.1"/>
    <property type="molecule type" value="Genomic_DNA"/>
</dbReference>
<proteinExistence type="predicted"/>
<evidence type="ECO:0000313" key="3">
    <source>
        <dbReference type="Proteomes" id="UP000654075"/>
    </source>
</evidence>
<reference evidence="2" key="1">
    <citation type="submission" date="2021-02" db="EMBL/GenBank/DDBJ databases">
        <authorList>
            <person name="Dougan E. K."/>
            <person name="Rhodes N."/>
            <person name="Thang M."/>
            <person name="Chan C."/>
        </authorList>
    </citation>
    <scope>NUCLEOTIDE SEQUENCE</scope>
</reference>
<organism evidence="2 3">
    <name type="scientific">Polarella glacialis</name>
    <name type="common">Dinoflagellate</name>
    <dbReference type="NCBI Taxonomy" id="89957"/>
    <lineage>
        <taxon>Eukaryota</taxon>
        <taxon>Sar</taxon>
        <taxon>Alveolata</taxon>
        <taxon>Dinophyceae</taxon>
        <taxon>Suessiales</taxon>
        <taxon>Suessiaceae</taxon>
        <taxon>Polarella</taxon>
    </lineage>
</organism>
<feature type="domain" description="Mon2/Sec7/BIG1-like dimerisation and cyclophilin-binding" evidence="1">
    <location>
        <begin position="18"/>
        <end position="192"/>
    </location>
</feature>
<comment type="caution">
    <text evidence="2">The sequence shown here is derived from an EMBL/GenBank/DDBJ whole genome shotgun (WGS) entry which is preliminary data.</text>
</comment>
<name>A0A813HNC5_POLGL</name>
<protein>
    <recommendedName>
        <fullName evidence="1">Mon2/Sec7/BIG1-like dimerisation and cyclophilin-binding domain-containing protein</fullName>
    </recommendedName>
</protein>
<sequence>MIQTTQSFEVRGPERQVDVVLKDTLQKILAAAPRRLKELRDECEAELKRLDSLPATGAGVTADEFFASLKLACEASGLPKVVSIALEGIQKLISYGFLTGRGRDPFKAAEPGQPPRQLIDTVIESVSTCAESADDTVQLHMINALCAAVISQTCEVHGKTLIQTVSTCVTLHRDSKSATNQRMAQTALTQMLS</sequence>
<keyword evidence="3" id="KW-1185">Reference proteome</keyword>
<dbReference type="InterPro" id="IPR032629">
    <property type="entry name" value="DCB_dom"/>
</dbReference>
<dbReference type="Proteomes" id="UP000654075">
    <property type="component" value="Unassembled WGS sequence"/>
</dbReference>
<feature type="non-terminal residue" evidence="2">
    <location>
        <position position="1"/>
    </location>
</feature>
<gene>
    <name evidence="2" type="ORF">PGLA1383_LOCUS54295</name>
</gene>
<dbReference type="OrthoDB" id="5987790at2759"/>
<evidence type="ECO:0000259" key="1">
    <source>
        <dbReference type="Pfam" id="PF16213"/>
    </source>
</evidence>
<dbReference type="Pfam" id="PF16213">
    <property type="entry name" value="DCB"/>
    <property type="match status" value="1"/>
</dbReference>
<accession>A0A813HNC5</accession>
<evidence type="ECO:0000313" key="2">
    <source>
        <dbReference type="EMBL" id="CAE8639253.1"/>
    </source>
</evidence>